<evidence type="ECO:0000256" key="5">
    <source>
        <dbReference type="SAM" id="MobiDB-lite"/>
    </source>
</evidence>
<evidence type="ECO:0000259" key="7">
    <source>
        <dbReference type="PROSITE" id="PS50262"/>
    </source>
</evidence>
<evidence type="ECO:0000313" key="8">
    <source>
        <dbReference type="EMBL" id="GMT07042.1"/>
    </source>
</evidence>
<evidence type="ECO:0000313" key="9">
    <source>
        <dbReference type="Proteomes" id="UP001432027"/>
    </source>
</evidence>
<name>A0AAV5UJ99_9BILA</name>
<protein>
    <recommendedName>
        <fullName evidence="7">G-protein coupled receptors family 1 profile domain-containing protein</fullName>
    </recommendedName>
</protein>
<dbReference type="PANTHER" id="PTHR47023:SF1">
    <property type="entry name" value="SEX PEPTIDE RECEPTOR"/>
    <property type="match status" value="1"/>
</dbReference>
<sequence>HVSTKSIQETGENNETCPDGAPGYEVGINEYAPIDWAVPMYGYVMPILVIFTTTTNLFIMIVLSQKHLRTPTNFILLAMALTDLLTGWTSIPWFVYYYSLGGYNTYEKVGLTEGWCKSHQMLHEILPSLFHTTTMWLTVFLAIQRYVYVCVPNSIHQYCTPRTTRLCILGIFMCCACISLPDLFGQYRMVGTHTTPRGVVISGCFRCTSQWLGNFIIIYQQIVPWLRATIHFTPCILLLIFTRKLGQTIKAAEVRKRSWATESMFERRGSAISPRCSSSSSGRSMYATNRMLAVICGVFFLLEIPAGILNLIQIMDYIPYSKGLFNSDDSIRIVNKIIILRTLAIIISSPIQFFIYCSMSEQFRLTARQLFTSRLLFVAQTILPRDEAQATFHGGKRYSLILVDVETFEAKRKQSAAKRSLLAKASDAFPDRAEIRATHVHVNSNHSFRTANSSSTLLLPLPYDGPSSTALMSSMIPPKRKVGRQPFESAFKH</sequence>
<dbReference type="InterPro" id="IPR053071">
    <property type="entry name" value="GPCR1-related_rcpt"/>
</dbReference>
<feature type="domain" description="G-protein coupled receptors family 1 profile" evidence="7">
    <location>
        <begin position="54"/>
        <end position="356"/>
    </location>
</feature>
<dbReference type="SUPFAM" id="SSF81321">
    <property type="entry name" value="Family A G protein-coupled receptor-like"/>
    <property type="match status" value="1"/>
</dbReference>
<dbReference type="InterPro" id="IPR000276">
    <property type="entry name" value="GPCR_Rhodpsn"/>
</dbReference>
<feature type="transmembrane region" description="Helical" evidence="6">
    <location>
        <begin position="129"/>
        <end position="151"/>
    </location>
</feature>
<dbReference type="GO" id="GO:0004930">
    <property type="term" value="F:G protein-coupled receptor activity"/>
    <property type="evidence" value="ECO:0007669"/>
    <property type="project" value="InterPro"/>
</dbReference>
<reference evidence="8" key="1">
    <citation type="submission" date="2023-10" db="EMBL/GenBank/DDBJ databases">
        <title>Genome assembly of Pristionchus species.</title>
        <authorList>
            <person name="Yoshida K."/>
            <person name="Sommer R.J."/>
        </authorList>
    </citation>
    <scope>NUCLEOTIDE SEQUENCE</scope>
    <source>
        <strain evidence="8">RS0144</strain>
    </source>
</reference>
<feature type="transmembrane region" description="Helical" evidence="6">
    <location>
        <begin position="40"/>
        <end position="63"/>
    </location>
</feature>
<evidence type="ECO:0000256" key="4">
    <source>
        <dbReference type="ARBA" id="ARBA00023136"/>
    </source>
</evidence>
<feature type="transmembrane region" description="Helical" evidence="6">
    <location>
        <begin position="292"/>
        <end position="318"/>
    </location>
</feature>
<organism evidence="8 9">
    <name type="scientific">Pristionchus entomophagus</name>
    <dbReference type="NCBI Taxonomy" id="358040"/>
    <lineage>
        <taxon>Eukaryota</taxon>
        <taxon>Metazoa</taxon>
        <taxon>Ecdysozoa</taxon>
        <taxon>Nematoda</taxon>
        <taxon>Chromadorea</taxon>
        <taxon>Rhabditida</taxon>
        <taxon>Rhabditina</taxon>
        <taxon>Diplogasteromorpha</taxon>
        <taxon>Diplogasteroidea</taxon>
        <taxon>Neodiplogasteridae</taxon>
        <taxon>Pristionchus</taxon>
    </lineage>
</organism>
<dbReference type="GO" id="GO:0016020">
    <property type="term" value="C:membrane"/>
    <property type="evidence" value="ECO:0007669"/>
    <property type="project" value="UniProtKB-SubCell"/>
</dbReference>
<dbReference type="Gene3D" id="1.20.1070.10">
    <property type="entry name" value="Rhodopsin 7-helix transmembrane proteins"/>
    <property type="match status" value="1"/>
</dbReference>
<feature type="non-terminal residue" evidence="8">
    <location>
        <position position="1"/>
    </location>
</feature>
<gene>
    <name evidence="8" type="ORF">PENTCL1PPCAC_29216</name>
</gene>
<accession>A0AAV5UJ99</accession>
<feature type="transmembrane region" description="Helical" evidence="6">
    <location>
        <begin position="75"/>
        <end position="98"/>
    </location>
</feature>
<evidence type="ECO:0000256" key="1">
    <source>
        <dbReference type="ARBA" id="ARBA00004370"/>
    </source>
</evidence>
<comment type="caution">
    <text evidence="8">The sequence shown here is derived from an EMBL/GenBank/DDBJ whole genome shotgun (WGS) entry which is preliminary data.</text>
</comment>
<dbReference type="PRINTS" id="PR00237">
    <property type="entry name" value="GPCRRHODOPSN"/>
</dbReference>
<keyword evidence="4 6" id="KW-0472">Membrane</keyword>
<feature type="transmembrane region" description="Helical" evidence="6">
    <location>
        <begin position="338"/>
        <end position="359"/>
    </location>
</feature>
<feature type="transmembrane region" description="Helical" evidence="6">
    <location>
        <begin position="163"/>
        <end position="181"/>
    </location>
</feature>
<dbReference type="Pfam" id="PF00001">
    <property type="entry name" value="7tm_1"/>
    <property type="match status" value="1"/>
</dbReference>
<feature type="compositionally biased region" description="Polar residues" evidence="5">
    <location>
        <begin position="1"/>
        <end position="16"/>
    </location>
</feature>
<keyword evidence="9" id="KW-1185">Reference proteome</keyword>
<keyword evidence="3 6" id="KW-1133">Transmembrane helix</keyword>
<dbReference type="PANTHER" id="PTHR47023">
    <property type="entry name" value="SEX PEPTIDE RECEPTOR"/>
    <property type="match status" value="1"/>
</dbReference>
<comment type="subcellular location">
    <subcellularLocation>
        <location evidence="1">Membrane</location>
    </subcellularLocation>
</comment>
<dbReference type="Proteomes" id="UP001432027">
    <property type="component" value="Unassembled WGS sequence"/>
</dbReference>
<evidence type="ECO:0000256" key="6">
    <source>
        <dbReference type="SAM" id="Phobius"/>
    </source>
</evidence>
<feature type="region of interest" description="Disordered" evidence="5">
    <location>
        <begin position="1"/>
        <end position="21"/>
    </location>
</feature>
<dbReference type="InterPro" id="IPR017452">
    <property type="entry name" value="GPCR_Rhodpsn_7TM"/>
</dbReference>
<proteinExistence type="predicted"/>
<dbReference type="PROSITE" id="PS50262">
    <property type="entry name" value="G_PROTEIN_RECEP_F1_2"/>
    <property type="match status" value="1"/>
</dbReference>
<dbReference type="CDD" id="cd14978">
    <property type="entry name" value="7tmA_FMRFamide_R-like"/>
    <property type="match status" value="1"/>
</dbReference>
<keyword evidence="2 6" id="KW-0812">Transmembrane</keyword>
<evidence type="ECO:0000256" key="2">
    <source>
        <dbReference type="ARBA" id="ARBA00022692"/>
    </source>
</evidence>
<evidence type="ECO:0000256" key="3">
    <source>
        <dbReference type="ARBA" id="ARBA00022989"/>
    </source>
</evidence>
<feature type="transmembrane region" description="Helical" evidence="6">
    <location>
        <begin position="222"/>
        <end position="241"/>
    </location>
</feature>
<dbReference type="EMBL" id="BTSX01000006">
    <property type="protein sequence ID" value="GMT07042.1"/>
    <property type="molecule type" value="Genomic_DNA"/>
</dbReference>
<dbReference type="AlphaFoldDB" id="A0AAV5UJ99"/>